<feature type="compositionally biased region" description="Basic residues" evidence="1">
    <location>
        <begin position="52"/>
        <end position="62"/>
    </location>
</feature>
<keyword evidence="3" id="KW-1185">Reference proteome</keyword>
<dbReference type="Proteomes" id="UP001066276">
    <property type="component" value="Chromosome 12"/>
</dbReference>
<evidence type="ECO:0000313" key="3">
    <source>
        <dbReference type="Proteomes" id="UP001066276"/>
    </source>
</evidence>
<sequence length="76" mass="8617">MKPAREPVRERGAQPFISSAASLAAGVQWPRAGPSRPLPIGCAPRGRENTNKRHQTGHRRRWIHDLDYQNRKSHKA</sequence>
<accession>A0AAV7KTH0</accession>
<dbReference type="EMBL" id="JANPWB010000016">
    <property type="protein sequence ID" value="KAJ1080223.1"/>
    <property type="molecule type" value="Genomic_DNA"/>
</dbReference>
<evidence type="ECO:0000256" key="1">
    <source>
        <dbReference type="SAM" id="MobiDB-lite"/>
    </source>
</evidence>
<reference evidence="2" key="1">
    <citation type="journal article" date="2022" name="bioRxiv">
        <title>Sequencing and chromosome-scale assembly of the giantPleurodeles waltlgenome.</title>
        <authorList>
            <person name="Brown T."/>
            <person name="Elewa A."/>
            <person name="Iarovenko S."/>
            <person name="Subramanian E."/>
            <person name="Araus A.J."/>
            <person name="Petzold A."/>
            <person name="Susuki M."/>
            <person name="Suzuki K.-i.T."/>
            <person name="Hayashi T."/>
            <person name="Toyoda A."/>
            <person name="Oliveira C."/>
            <person name="Osipova E."/>
            <person name="Leigh N.D."/>
            <person name="Simon A."/>
            <person name="Yun M.H."/>
        </authorList>
    </citation>
    <scope>NUCLEOTIDE SEQUENCE</scope>
    <source>
        <strain evidence="2">20211129_DDA</strain>
        <tissue evidence="2">Liver</tissue>
    </source>
</reference>
<evidence type="ECO:0000313" key="2">
    <source>
        <dbReference type="EMBL" id="KAJ1080223.1"/>
    </source>
</evidence>
<feature type="region of interest" description="Disordered" evidence="1">
    <location>
        <begin position="29"/>
        <end position="76"/>
    </location>
</feature>
<comment type="caution">
    <text evidence="2">The sequence shown here is derived from an EMBL/GenBank/DDBJ whole genome shotgun (WGS) entry which is preliminary data.</text>
</comment>
<organism evidence="2 3">
    <name type="scientific">Pleurodeles waltl</name>
    <name type="common">Iberian ribbed newt</name>
    <dbReference type="NCBI Taxonomy" id="8319"/>
    <lineage>
        <taxon>Eukaryota</taxon>
        <taxon>Metazoa</taxon>
        <taxon>Chordata</taxon>
        <taxon>Craniata</taxon>
        <taxon>Vertebrata</taxon>
        <taxon>Euteleostomi</taxon>
        <taxon>Amphibia</taxon>
        <taxon>Batrachia</taxon>
        <taxon>Caudata</taxon>
        <taxon>Salamandroidea</taxon>
        <taxon>Salamandridae</taxon>
        <taxon>Pleurodelinae</taxon>
        <taxon>Pleurodeles</taxon>
    </lineage>
</organism>
<proteinExistence type="predicted"/>
<protein>
    <submittedName>
        <fullName evidence="2">Uncharacterized protein</fullName>
    </submittedName>
</protein>
<gene>
    <name evidence="2" type="ORF">NDU88_000443</name>
</gene>
<name>A0AAV7KTH0_PLEWA</name>
<dbReference type="AlphaFoldDB" id="A0AAV7KTH0"/>